<evidence type="ECO:0008006" key="2">
    <source>
        <dbReference type="Google" id="ProtNLM"/>
    </source>
</evidence>
<accession>A0A653E6E8</accession>
<proteinExistence type="predicted"/>
<dbReference type="Pfam" id="PF07131">
    <property type="entry name" value="DUF1382"/>
    <property type="match status" value="1"/>
</dbReference>
<dbReference type="RefSeq" id="WP_150548749.1">
    <property type="nucleotide sequence ID" value="NZ_LR215729.2"/>
</dbReference>
<organism evidence="1">
    <name type="scientific">Pseudomonas marincola</name>
    <dbReference type="NCBI Taxonomy" id="437900"/>
    <lineage>
        <taxon>Bacteria</taxon>
        <taxon>Pseudomonadati</taxon>
        <taxon>Pseudomonadota</taxon>
        <taxon>Gammaproteobacteria</taxon>
        <taxon>Pseudomonadales</taxon>
        <taxon>Pseudomonadaceae</taxon>
        <taxon>Pseudomonas</taxon>
    </lineage>
</organism>
<sequence>MNRASQIDLRKSLEAANHLIKAGIAFVPMPASSPEELAELQQQMLARLEAMEAE</sequence>
<dbReference type="AlphaFoldDB" id="A0A653E6E8"/>
<dbReference type="InterPro" id="IPR009814">
    <property type="entry name" value="Phage_lambda_Xis_Q38267"/>
</dbReference>
<dbReference type="EMBL" id="LR215729">
    <property type="protein sequence ID" value="VEV98178.1"/>
    <property type="molecule type" value="Genomic_DNA"/>
</dbReference>
<name>A0A653E6E8_9PSED</name>
<gene>
    <name evidence="1" type="ORF">PMYSY11_3134</name>
</gene>
<protein>
    <recommendedName>
        <fullName evidence="2">DUF1382 family protein</fullName>
    </recommendedName>
</protein>
<reference evidence="1" key="1">
    <citation type="submission" date="2019-02" db="EMBL/GenBank/DDBJ databases">
        <authorList>
            <consortium name="Genoscope - CEA"/>
            <person name="William W."/>
        </authorList>
    </citation>
    <scope>NUCLEOTIDE SEQUENCE [LARGE SCALE GENOMIC DNA]</scope>
    <source>
        <strain evidence="1">YSy11</strain>
    </source>
</reference>
<evidence type="ECO:0000313" key="1">
    <source>
        <dbReference type="EMBL" id="VEV98178.1"/>
    </source>
</evidence>